<keyword evidence="1" id="KW-0732">Signal</keyword>
<evidence type="ECO:0000313" key="2">
    <source>
        <dbReference type="EMBL" id="GGC69378.1"/>
    </source>
</evidence>
<dbReference type="Proteomes" id="UP000637423">
    <property type="component" value="Unassembled WGS sequence"/>
</dbReference>
<organism evidence="2 3">
    <name type="scientific">Undibacterium terreum</name>
    <dbReference type="NCBI Taxonomy" id="1224302"/>
    <lineage>
        <taxon>Bacteria</taxon>
        <taxon>Pseudomonadati</taxon>
        <taxon>Pseudomonadota</taxon>
        <taxon>Betaproteobacteria</taxon>
        <taxon>Burkholderiales</taxon>
        <taxon>Oxalobacteraceae</taxon>
        <taxon>Undibacterium</taxon>
    </lineage>
</organism>
<dbReference type="AlphaFoldDB" id="A0A916XG46"/>
<accession>A0A916XG46</accession>
<reference evidence="2" key="2">
    <citation type="submission" date="2020-09" db="EMBL/GenBank/DDBJ databases">
        <authorList>
            <person name="Sun Q."/>
            <person name="Zhou Y."/>
        </authorList>
    </citation>
    <scope>NUCLEOTIDE SEQUENCE</scope>
    <source>
        <strain evidence="2">CGMCC 1.10998</strain>
    </source>
</reference>
<name>A0A916XG46_9BURK</name>
<protein>
    <recommendedName>
        <fullName evidence="4">DUF4148 domain-containing protein</fullName>
    </recommendedName>
</protein>
<dbReference type="EMBL" id="BMED01000001">
    <property type="protein sequence ID" value="GGC69378.1"/>
    <property type="molecule type" value="Genomic_DNA"/>
</dbReference>
<evidence type="ECO:0000313" key="3">
    <source>
        <dbReference type="Proteomes" id="UP000637423"/>
    </source>
</evidence>
<feature type="chain" id="PRO_5037064937" description="DUF4148 domain-containing protein" evidence="1">
    <location>
        <begin position="23"/>
        <end position="123"/>
    </location>
</feature>
<reference evidence="2" key="1">
    <citation type="journal article" date="2014" name="Int. J. Syst. Evol. Microbiol.">
        <title>Complete genome sequence of Corynebacterium casei LMG S-19264T (=DSM 44701T), isolated from a smear-ripened cheese.</title>
        <authorList>
            <consortium name="US DOE Joint Genome Institute (JGI-PGF)"/>
            <person name="Walter F."/>
            <person name="Albersmeier A."/>
            <person name="Kalinowski J."/>
            <person name="Ruckert C."/>
        </authorList>
    </citation>
    <scope>NUCLEOTIDE SEQUENCE</scope>
    <source>
        <strain evidence="2">CGMCC 1.10998</strain>
    </source>
</reference>
<proteinExistence type="predicted"/>
<gene>
    <name evidence="2" type="ORF">GCM10011396_15500</name>
</gene>
<dbReference type="Pfam" id="PF13663">
    <property type="entry name" value="DUF4148"/>
    <property type="match status" value="2"/>
</dbReference>
<dbReference type="RefSeq" id="WP_188565337.1">
    <property type="nucleotide sequence ID" value="NZ_BMED01000001.1"/>
</dbReference>
<comment type="caution">
    <text evidence="2">The sequence shown here is derived from an EMBL/GenBank/DDBJ whole genome shotgun (WGS) entry which is preliminary data.</text>
</comment>
<keyword evidence="3" id="KW-1185">Reference proteome</keyword>
<feature type="signal peptide" evidence="1">
    <location>
        <begin position="1"/>
        <end position="22"/>
    </location>
</feature>
<sequence length="123" mass="12890">MNAQKLIIAAILATTGLGVANAAEPAKTRTEVINELKQARASGELGQHLDFVFFDQQTAGSKTRAEVAAELKQAKQQGLLAVGDASYPALPVATSSRVRSEVKAEAVAARKSSGSDRDYNYGG</sequence>
<dbReference type="InterPro" id="IPR025421">
    <property type="entry name" value="DUF4148"/>
</dbReference>
<evidence type="ECO:0008006" key="4">
    <source>
        <dbReference type="Google" id="ProtNLM"/>
    </source>
</evidence>
<evidence type="ECO:0000256" key="1">
    <source>
        <dbReference type="SAM" id="SignalP"/>
    </source>
</evidence>